<dbReference type="PROSITE" id="PS51257">
    <property type="entry name" value="PROKAR_LIPOPROTEIN"/>
    <property type="match status" value="1"/>
</dbReference>
<dbReference type="RefSeq" id="WP_004070221.1">
    <property type="nucleotide sequence ID" value="NZ_VIRB01000035.1"/>
</dbReference>
<evidence type="ECO:0000313" key="3">
    <source>
        <dbReference type="Proteomes" id="UP000474104"/>
    </source>
</evidence>
<name>A0A9X5C4Z8_9FIRM</name>
<dbReference type="Pfam" id="PF13349">
    <property type="entry name" value="DUF4097"/>
    <property type="match status" value="1"/>
</dbReference>
<dbReference type="Gene3D" id="2.160.20.120">
    <property type="match status" value="1"/>
</dbReference>
<gene>
    <name evidence="2" type="ORF">FMM80_05025</name>
</gene>
<dbReference type="InterPro" id="IPR025164">
    <property type="entry name" value="Toastrack_DUF4097"/>
</dbReference>
<protein>
    <submittedName>
        <fullName evidence="2">DUF4097 domain-containing protein</fullName>
    </submittedName>
</protein>
<dbReference type="Proteomes" id="UP000474104">
    <property type="component" value="Unassembled WGS sequence"/>
</dbReference>
<sequence length="288" mass="31992">MKRTSKRLLAGMAFYLTIVLISGCTIKGTANQAPREILEDDGIISEMNAEIYKQEKLPLDYDGEEVRADLTHVDFIVRLSEDNGFYLEYNISGKNDEPPLTVNIQDGVLILEEKNAKPATYYSGVFVDGISNNLKTKKTDYTSVVTLYVPSDAEIKLMTNMGEGDMELHGINVKPVDIHMDEGDLDLFDMTIEGGNIILVNGDIVAENVKLSQNIQMQTENGDFSLELNPSSQDMLSIYANSEMDIEVSEKLGGKLSENDEKAYFERKVKGSDDCLTIVSKCGDIMID</sequence>
<reference evidence="2 3" key="1">
    <citation type="submission" date="2019-07" db="EMBL/GenBank/DDBJ databases">
        <title>Draft genome sequences of 15 bacterial species constituting the stable defined intestinal microbiota of the GM15 gnotobiotic mouse model.</title>
        <authorList>
            <person name="Elie C."/>
            <person name="Mathieu A."/>
            <person name="Saliou A."/>
            <person name="Darnaud M."/>
            <person name="Leulier F."/>
            <person name="Tamellini A."/>
        </authorList>
    </citation>
    <scope>NUCLEOTIDE SEQUENCE [LARGE SCALE GENOMIC DNA]</scope>
    <source>
        <strain evidence="3">ASF 502</strain>
    </source>
</reference>
<dbReference type="OrthoDB" id="2064938at2"/>
<evidence type="ECO:0000259" key="1">
    <source>
        <dbReference type="Pfam" id="PF13349"/>
    </source>
</evidence>
<accession>A0A9X5C4Z8</accession>
<evidence type="ECO:0000313" key="2">
    <source>
        <dbReference type="EMBL" id="NDO68104.1"/>
    </source>
</evidence>
<dbReference type="EMBL" id="VIRB01000035">
    <property type="protein sequence ID" value="NDO68104.1"/>
    <property type="molecule type" value="Genomic_DNA"/>
</dbReference>
<organism evidence="2 3">
    <name type="scientific">Schaedlerella arabinosiphila</name>
    <dbReference type="NCBI Taxonomy" id="2044587"/>
    <lineage>
        <taxon>Bacteria</taxon>
        <taxon>Bacillati</taxon>
        <taxon>Bacillota</taxon>
        <taxon>Clostridia</taxon>
        <taxon>Lachnospirales</taxon>
        <taxon>Lachnospiraceae</taxon>
        <taxon>Schaedlerella</taxon>
    </lineage>
</organism>
<proteinExistence type="predicted"/>
<dbReference type="AlphaFoldDB" id="A0A9X5C4Z8"/>
<feature type="domain" description="DUF4097" evidence="1">
    <location>
        <begin position="160"/>
        <end position="287"/>
    </location>
</feature>
<comment type="caution">
    <text evidence="2">The sequence shown here is derived from an EMBL/GenBank/DDBJ whole genome shotgun (WGS) entry which is preliminary data.</text>
</comment>